<keyword evidence="1" id="KW-0472">Membrane</keyword>
<evidence type="ECO:0000256" key="1">
    <source>
        <dbReference type="SAM" id="Phobius"/>
    </source>
</evidence>
<dbReference type="InterPro" id="IPR030970">
    <property type="entry name" value="ABC_MlaD"/>
</dbReference>
<dbReference type="GO" id="GO:0005543">
    <property type="term" value="F:phospholipid binding"/>
    <property type="evidence" value="ECO:0007669"/>
    <property type="project" value="TreeGrafter"/>
</dbReference>
<dbReference type="PANTHER" id="PTHR33371">
    <property type="entry name" value="INTERMEMBRANE PHOSPHOLIPID TRANSPORT SYSTEM BINDING PROTEIN MLAD-RELATED"/>
    <property type="match status" value="1"/>
</dbReference>
<organism evidence="3 4">
    <name type="scientific">Phragmitibacter flavus</name>
    <dbReference type="NCBI Taxonomy" id="2576071"/>
    <lineage>
        <taxon>Bacteria</taxon>
        <taxon>Pseudomonadati</taxon>
        <taxon>Verrucomicrobiota</taxon>
        <taxon>Verrucomicrobiia</taxon>
        <taxon>Verrucomicrobiales</taxon>
        <taxon>Verrucomicrobiaceae</taxon>
        <taxon>Phragmitibacter</taxon>
    </lineage>
</organism>
<keyword evidence="1" id="KW-0812">Transmembrane</keyword>
<dbReference type="InterPro" id="IPR003399">
    <property type="entry name" value="Mce/MlaD"/>
</dbReference>
<protein>
    <submittedName>
        <fullName evidence="3">Outer membrane lipid asymmetry maintenance protein MlaD</fullName>
    </submittedName>
</protein>
<dbReference type="NCBIfam" id="TIGR04430">
    <property type="entry name" value="OM_asym_MlaD"/>
    <property type="match status" value="1"/>
</dbReference>
<evidence type="ECO:0000313" key="3">
    <source>
        <dbReference type="EMBL" id="TLD69404.1"/>
    </source>
</evidence>
<sequence length="166" mass="17294">MKQAKLEYLVGIFVMLGLAAIFYLTVKLGAGSLLGGDSYELEARFTNVSGLNVGSTVVVAGVTVGRVERIHVDPKDYSAIAKIRVDSGLKLPTDSMASIKTTGLIGDKYILLAPGADETVLEPGNLITMTESSVDIESLIGKMAFGGVEEASEKPAAPAPALDPVP</sequence>
<dbReference type="EMBL" id="VAUV01000013">
    <property type="protein sequence ID" value="TLD69404.1"/>
    <property type="molecule type" value="Genomic_DNA"/>
</dbReference>
<name>A0A5R8KAR4_9BACT</name>
<dbReference type="Pfam" id="PF02470">
    <property type="entry name" value="MlaD"/>
    <property type="match status" value="1"/>
</dbReference>
<keyword evidence="4" id="KW-1185">Reference proteome</keyword>
<dbReference type="PANTHER" id="PTHR33371:SF4">
    <property type="entry name" value="INTERMEMBRANE PHOSPHOLIPID TRANSPORT SYSTEM BINDING PROTEIN MLAD"/>
    <property type="match status" value="1"/>
</dbReference>
<gene>
    <name evidence="3" type="primary">mlaD</name>
    <name evidence="3" type="ORF">FEM03_17300</name>
</gene>
<dbReference type="InterPro" id="IPR052336">
    <property type="entry name" value="MlaD_Phospholipid_Transporter"/>
</dbReference>
<evidence type="ECO:0000259" key="2">
    <source>
        <dbReference type="Pfam" id="PF02470"/>
    </source>
</evidence>
<comment type="caution">
    <text evidence="3">The sequence shown here is derived from an EMBL/GenBank/DDBJ whole genome shotgun (WGS) entry which is preliminary data.</text>
</comment>
<evidence type="ECO:0000313" key="4">
    <source>
        <dbReference type="Proteomes" id="UP000306196"/>
    </source>
</evidence>
<accession>A0A5R8KAR4</accession>
<dbReference type="GO" id="GO:0005548">
    <property type="term" value="F:phospholipid transporter activity"/>
    <property type="evidence" value="ECO:0007669"/>
    <property type="project" value="TreeGrafter"/>
</dbReference>
<proteinExistence type="predicted"/>
<keyword evidence="1" id="KW-1133">Transmembrane helix</keyword>
<dbReference type="RefSeq" id="WP_138087547.1">
    <property type="nucleotide sequence ID" value="NZ_VAUV01000013.1"/>
</dbReference>
<dbReference type="OrthoDB" id="9788420at2"/>
<feature type="domain" description="Mce/MlaD" evidence="2">
    <location>
        <begin position="38"/>
        <end position="115"/>
    </location>
</feature>
<dbReference type="AlphaFoldDB" id="A0A5R8KAR4"/>
<reference evidence="3 4" key="1">
    <citation type="submission" date="2019-05" db="EMBL/GenBank/DDBJ databases">
        <title>Verrucobacter flavum gen. nov., sp. nov. a new member of the family Verrucomicrobiaceae.</title>
        <authorList>
            <person name="Szuroczki S."/>
            <person name="Abbaszade G."/>
            <person name="Szabo A."/>
            <person name="Felfoldi T."/>
            <person name="Schumann P."/>
            <person name="Boka K."/>
            <person name="Keki Z."/>
            <person name="Toumi M."/>
            <person name="Toth E."/>
        </authorList>
    </citation>
    <scope>NUCLEOTIDE SEQUENCE [LARGE SCALE GENOMIC DNA]</scope>
    <source>
        <strain evidence="3 4">MG-N-17</strain>
    </source>
</reference>
<feature type="transmembrane region" description="Helical" evidence="1">
    <location>
        <begin position="6"/>
        <end position="26"/>
    </location>
</feature>
<dbReference type="Proteomes" id="UP000306196">
    <property type="component" value="Unassembled WGS sequence"/>
</dbReference>